<gene>
    <name evidence="2" type="ORF">ACFYKT_09800</name>
</gene>
<keyword evidence="1" id="KW-0812">Transmembrane</keyword>
<evidence type="ECO:0000313" key="3">
    <source>
        <dbReference type="Proteomes" id="UP001601058"/>
    </source>
</evidence>
<proteinExistence type="predicted"/>
<dbReference type="RefSeq" id="WP_389218940.1">
    <property type="nucleotide sequence ID" value="NZ_JBIACJ010000004.1"/>
</dbReference>
<keyword evidence="1" id="KW-0472">Membrane</keyword>
<accession>A0ABW6JXJ7</accession>
<dbReference type="EMBL" id="JBIACJ010000004">
    <property type="protein sequence ID" value="MFE8696628.1"/>
    <property type="molecule type" value="Genomic_DNA"/>
</dbReference>
<keyword evidence="3" id="KW-1185">Reference proteome</keyword>
<dbReference type="Proteomes" id="UP001601058">
    <property type="component" value="Unassembled WGS sequence"/>
</dbReference>
<keyword evidence="1" id="KW-1133">Transmembrane helix</keyword>
<reference evidence="2 3" key="1">
    <citation type="submission" date="2024-08" db="EMBL/GenBank/DDBJ databases">
        <title>Two novel Cytobacillus novel species.</title>
        <authorList>
            <person name="Liu G."/>
        </authorList>
    </citation>
    <scope>NUCLEOTIDE SEQUENCE [LARGE SCALE GENOMIC DNA]</scope>
    <source>
        <strain evidence="2 3">FJAT-53684</strain>
    </source>
</reference>
<evidence type="ECO:0000313" key="2">
    <source>
        <dbReference type="EMBL" id="MFE8696628.1"/>
    </source>
</evidence>
<comment type="caution">
    <text evidence="2">The sequence shown here is derived from an EMBL/GenBank/DDBJ whole genome shotgun (WGS) entry which is preliminary data.</text>
</comment>
<name>A0ABW6JXJ7_9BACI</name>
<evidence type="ECO:0000256" key="1">
    <source>
        <dbReference type="SAM" id="Phobius"/>
    </source>
</evidence>
<feature type="transmembrane region" description="Helical" evidence="1">
    <location>
        <begin position="20"/>
        <end position="48"/>
    </location>
</feature>
<organism evidence="2 3">
    <name type="scientific">Cytobacillus mangrovibacter</name>
    <dbReference type="NCBI Taxonomy" id="3299024"/>
    <lineage>
        <taxon>Bacteria</taxon>
        <taxon>Bacillati</taxon>
        <taxon>Bacillota</taxon>
        <taxon>Bacilli</taxon>
        <taxon>Bacillales</taxon>
        <taxon>Bacillaceae</taxon>
        <taxon>Cytobacillus</taxon>
    </lineage>
</organism>
<protein>
    <submittedName>
        <fullName evidence="2">Uncharacterized protein</fullName>
    </submittedName>
</protein>
<sequence length="74" mass="8558">MGNVLKAPIGGFLWTIVSTFIMYILVGLSTLTVICFILGIVLTVIHFIKDEYRYYERQQHEIVEWNDQNFSSGD</sequence>